<name>A0A1T4JP79_9LACT</name>
<dbReference type="EMBL" id="FUWO01000002">
    <property type="protein sequence ID" value="SJZ31978.1"/>
    <property type="molecule type" value="Genomic_DNA"/>
</dbReference>
<dbReference type="AlphaFoldDB" id="A0A1T4JP79"/>
<evidence type="ECO:0000313" key="15">
    <source>
        <dbReference type="EMBL" id="SJZ31978.1"/>
    </source>
</evidence>
<keyword evidence="8 12" id="KW-0067">ATP-binding</keyword>
<proteinExistence type="inferred from homology"/>
<dbReference type="STRING" id="1121925.SAMN02746011_00247"/>
<dbReference type="GO" id="GO:0005737">
    <property type="term" value="C:cytoplasm"/>
    <property type="evidence" value="ECO:0007669"/>
    <property type="project" value="UniProtKB-SubCell"/>
</dbReference>
<organism evidence="15 16">
    <name type="scientific">Globicatella sulfidifaciens DSM 15739</name>
    <dbReference type="NCBI Taxonomy" id="1121925"/>
    <lineage>
        <taxon>Bacteria</taxon>
        <taxon>Bacillati</taxon>
        <taxon>Bacillota</taxon>
        <taxon>Bacilli</taxon>
        <taxon>Lactobacillales</taxon>
        <taxon>Aerococcaceae</taxon>
        <taxon>Globicatella</taxon>
    </lineage>
</organism>
<gene>
    <name evidence="12" type="primary">recF</name>
    <name evidence="15" type="ORF">SAMN02746011_00247</name>
</gene>
<dbReference type="GO" id="GO:0006302">
    <property type="term" value="P:double-strand break repair"/>
    <property type="evidence" value="ECO:0007669"/>
    <property type="project" value="TreeGrafter"/>
</dbReference>
<keyword evidence="6 12" id="KW-0547">Nucleotide-binding</keyword>
<evidence type="ECO:0000256" key="2">
    <source>
        <dbReference type="ARBA" id="ARBA00008016"/>
    </source>
</evidence>
<evidence type="ECO:0000256" key="3">
    <source>
        <dbReference type="ARBA" id="ARBA00020170"/>
    </source>
</evidence>
<sequence length="380" mass="44339">MKIKEIELINYRNYRHAKLEFNDGLIILTGENAQGKTNLLEAIFLLSLAKSHRTNRDQEMVFWDEEHAIVKAIVENKSYEFPLEIILNKKGKIAKINHIEQARLSQFVGQLNVILFAPEDMQLIKGSPSLRRRFLDVEIGQSQPVYLNELQQYNRILKQRNQYLKQFGYSKQFDELFFDVLTTQLIEKATKIIHYRAQFIQQLEKLAFPIHYQLSNERDQLSLKYQASSSKLDYDSLSTLSQQLTTLFKQSLKREKETGVTAYGPHRDDLIFYINNQPAQFFGSQGQQRTIVLSIKLAEIELFNQIRGEYPILLLDDVLSELDDQRQLLLMQQIEGKVQTFLTTATIHGLKIHQLEDPQIFYIKKGSVSINNEIIQPDKE</sequence>
<dbReference type="CDD" id="cd03242">
    <property type="entry name" value="ABC_RecF"/>
    <property type="match status" value="1"/>
</dbReference>
<dbReference type="InterPro" id="IPR018078">
    <property type="entry name" value="DNA-binding_RecF_CS"/>
</dbReference>
<keyword evidence="10 12" id="KW-0234">DNA repair</keyword>
<keyword evidence="16" id="KW-1185">Reference proteome</keyword>
<dbReference type="PROSITE" id="PS00618">
    <property type="entry name" value="RECF_2"/>
    <property type="match status" value="1"/>
</dbReference>
<keyword evidence="9 12" id="KW-0238">DNA-binding</keyword>
<feature type="binding site" evidence="12">
    <location>
        <begin position="30"/>
        <end position="37"/>
    </location>
    <ligand>
        <name>ATP</name>
        <dbReference type="ChEBI" id="CHEBI:30616"/>
    </ligand>
</feature>
<dbReference type="Gene3D" id="3.40.50.300">
    <property type="entry name" value="P-loop containing nucleotide triphosphate hydrolases"/>
    <property type="match status" value="1"/>
</dbReference>
<dbReference type="NCBIfam" id="TIGR00611">
    <property type="entry name" value="recf"/>
    <property type="match status" value="1"/>
</dbReference>
<dbReference type="InterPro" id="IPR003395">
    <property type="entry name" value="RecF/RecN/SMC_N"/>
</dbReference>
<dbReference type="GO" id="GO:0006260">
    <property type="term" value="P:DNA replication"/>
    <property type="evidence" value="ECO:0007669"/>
    <property type="project" value="UniProtKB-UniRule"/>
</dbReference>
<dbReference type="GO" id="GO:0009432">
    <property type="term" value="P:SOS response"/>
    <property type="evidence" value="ECO:0007669"/>
    <property type="project" value="UniProtKB-UniRule"/>
</dbReference>
<feature type="domain" description="RecF/RecN/SMC N-terminal" evidence="14">
    <location>
        <begin position="3"/>
        <end position="344"/>
    </location>
</feature>
<reference evidence="16" key="1">
    <citation type="submission" date="2017-02" db="EMBL/GenBank/DDBJ databases">
        <authorList>
            <person name="Varghese N."/>
            <person name="Submissions S."/>
        </authorList>
    </citation>
    <scope>NUCLEOTIDE SEQUENCE [LARGE SCALE GENOMIC DNA]</scope>
    <source>
        <strain evidence="16">DSM 15739</strain>
    </source>
</reference>
<evidence type="ECO:0000256" key="10">
    <source>
        <dbReference type="ARBA" id="ARBA00023204"/>
    </source>
</evidence>
<dbReference type="HAMAP" id="MF_00365">
    <property type="entry name" value="RecF"/>
    <property type="match status" value="1"/>
</dbReference>
<evidence type="ECO:0000256" key="1">
    <source>
        <dbReference type="ARBA" id="ARBA00004496"/>
    </source>
</evidence>
<keyword evidence="4 12" id="KW-0963">Cytoplasm</keyword>
<evidence type="ECO:0000256" key="11">
    <source>
        <dbReference type="ARBA" id="ARBA00023236"/>
    </source>
</evidence>
<evidence type="ECO:0000256" key="13">
    <source>
        <dbReference type="RuleBase" id="RU000578"/>
    </source>
</evidence>
<evidence type="ECO:0000256" key="7">
    <source>
        <dbReference type="ARBA" id="ARBA00022763"/>
    </source>
</evidence>
<dbReference type="GO" id="GO:0003697">
    <property type="term" value="F:single-stranded DNA binding"/>
    <property type="evidence" value="ECO:0007669"/>
    <property type="project" value="UniProtKB-UniRule"/>
</dbReference>
<dbReference type="InterPro" id="IPR001238">
    <property type="entry name" value="DNA-binding_RecF"/>
</dbReference>
<dbReference type="GO" id="GO:0000731">
    <property type="term" value="P:DNA synthesis involved in DNA repair"/>
    <property type="evidence" value="ECO:0007669"/>
    <property type="project" value="TreeGrafter"/>
</dbReference>
<keyword evidence="5 12" id="KW-0235">DNA replication</keyword>
<comment type="function">
    <text evidence="12 13">The RecF protein is involved in DNA metabolism; it is required for DNA replication and normal SOS inducibility. RecF binds preferentially to single-stranded, linear DNA. It also seems to bind ATP.</text>
</comment>
<evidence type="ECO:0000256" key="4">
    <source>
        <dbReference type="ARBA" id="ARBA00022490"/>
    </source>
</evidence>
<evidence type="ECO:0000256" key="5">
    <source>
        <dbReference type="ARBA" id="ARBA00022705"/>
    </source>
</evidence>
<dbReference type="OrthoDB" id="9803889at2"/>
<dbReference type="Pfam" id="PF02463">
    <property type="entry name" value="SMC_N"/>
    <property type="match status" value="1"/>
</dbReference>
<comment type="subcellular location">
    <subcellularLocation>
        <location evidence="1 12 13">Cytoplasm</location>
    </subcellularLocation>
</comment>
<dbReference type="RefSeq" id="WP_078755114.1">
    <property type="nucleotide sequence ID" value="NZ_FUWO01000002.1"/>
</dbReference>
<keyword evidence="11 12" id="KW-0742">SOS response</keyword>
<keyword evidence="7 12" id="KW-0227">DNA damage</keyword>
<protein>
    <recommendedName>
        <fullName evidence="3 12">DNA replication and repair protein RecF</fullName>
    </recommendedName>
</protein>
<evidence type="ECO:0000256" key="8">
    <source>
        <dbReference type="ARBA" id="ARBA00022840"/>
    </source>
</evidence>
<dbReference type="Gene3D" id="1.20.1050.90">
    <property type="entry name" value="RecF/RecN/SMC, N-terminal domain"/>
    <property type="match status" value="1"/>
</dbReference>
<dbReference type="InterPro" id="IPR042174">
    <property type="entry name" value="RecF_2"/>
</dbReference>
<evidence type="ECO:0000256" key="6">
    <source>
        <dbReference type="ARBA" id="ARBA00022741"/>
    </source>
</evidence>
<accession>A0A1T4JP79</accession>
<evidence type="ECO:0000313" key="16">
    <source>
        <dbReference type="Proteomes" id="UP000189941"/>
    </source>
</evidence>
<dbReference type="Proteomes" id="UP000189941">
    <property type="component" value="Unassembled WGS sequence"/>
</dbReference>
<dbReference type="GO" id="GO:0005524">
    <property type="term" value="F:ATP binding"/>
    <property type="evidence" value="ECO:0007669"/>
    <property type="project" value="UniProtKB-UniRule"/>
</dbReference>
<dbReference type="PANTHER" id="PTHR32182">
    <property type="entry name" value="DNA REPLICATION AND REPAIR PROTEIN RECF"/>
    <property type="match status" value="1"/>
</dbReference>
<evidence type="ECO:0000256" key="12">
    <source>
        <dbReference type="HAMAP-Rule" id="MF_00365"/>
    </source>
</evidence>
<dbReference type="SUPFAM" id="SSF52540">
    <property type="entry name" value="P-loop containing nucleoside triphosphate hydrolases"/>
    <property type="match status" value="1"/>
</dbReference>
<dbReference type="PROSITE" id="PS00617">
    <property type="entry name" value="RECF_1"/>
    <property type="match status" value="1"/>
</dbReference>
<dbReference type="PANTHER" id="PTHR32182:SF0">
    <property type="entry name" value="DNA REPLICATION AND REPAIR PROTEIN RECF"/>
    <property type="match status" value="1"/>
</dbReference>
<evidence type="ECO:0000256" key="9">
    <source>
        <dbReference type="ARBA" id="ARBA00023125"/>
    </source>
</evidence>
<evidence type="ECO:0000259" key="14">
    <source>
        <dbReference type="Pfam" id="PF02463"/>
    </source>
</evidence>
<dbReference type="InterPro" id="IPR027417">
    <property type="entry name" value="P-loop_NTPase"/>
</dbReference>
<comment type="similarity">
    <text evidence="2 12 13">Belongs to the RecF family.</text>
</comment>